<keyword evidence="3" id="KW-1185">Reference proteome</keyword>
<sequence length="508" mass="57218">MSLFNRILKNRSPQPNTDPHSWKLPSSYSIQKSGAKQTIIPNPRIFGDAIIPDKPKVSNLQSALIYPDVSHAAVHLALLECFWNLRISATFLDIDIISPPQYQEKPKTHSAAPTKLPESKRWDLLISLAVTRFDVWWSKINNVLNHAAAYSHRSGKDVAVQLAKEQLPPLDVLLVWYSLILNEETFDAACKDNERAQLLCFPWPAIRDCIDMEKMQYEIPRAAQILFNTLSGQSANILTYLEQPPAYTESETLSFGLDLRAEIKKQEEFSDKSHALLWIRSPALAGSLDRATASYMGFYLHGGLKSMDTGKLEIPFGVELLWRTHRLFPSFYRLFVSETKTMAMEQKETQSHGKEKLLPQQSSHQPPKICECWTCERIRDDIPTFASLVPSQIPSSSSLGPPPPSGPDFSSLSSLSGSTIRQIQDDLGFHEAVEAARRRGDSILPTRPLTPAEKATLKVLEDRQKEVGYLPGLHEYWEIQPDGSRKIKRQTNASVWGRSSVWAIGGFD</sequence>
<dbReference type="AlphaFoldDB" id="A0AAN7BIN3"/>
<feature type="region of interest" description="Disordered" evidence="1">
    <location>
        <begin position="345"/>
        <end position="365"/>
    </location>
</feature>
<dbReference type="Proteomes" id="UP001301958">
    <property type="component" value="Unassembled WGS sequence"/>
</dbReference>
<name>A0AAN7BIN3_9PEZI</name>
<evidence type="ECO:0000256" key="1">
    <source>
        <dbReference type="SAM" id="MobiDB-lite"/>
    </source>
</evidence>
<proteinExistence type="predicted"/>
<reference evidence="2" key="2">
    <citation type="submission" date="2023-05" db="EMBL/GenBank/DDBJ databases">
        <authorList>
            <consortium name="Lawrence Berkeley National Laboratory"/>
            <person name="Steindorff A."/>
            <person name="Hensen N."/>
            <person name="Bonometti L."/>
            <person name="Westerberg I."/>
            <person name="Brannstrom I.O."/>
            <person name="Guillou S."/>
            <person name="Cros-Aarteil S."/>
            <person name="Calhoun S."/>
            <person name="Haridas S."/>
            <person name="Kuo A."/>
            <person name="Mondo S."/>
            <person name="Pangilinan J."/>
            <person name="Riley R."/>
            <person name="Labutti K."/>
            <person name="Andreopoulos B."/>
            <person name="Lipzen A."/>
            <person name="Chen C."/>
            <person name="Yanf M."/>
            <person name="Daum C."/>
            <person name="Ng V."/>
            <person name="Clum A."/>
            <person name="Ohm R."/>
            <person name="Martin F."/>
            <person name="Silar P."/>
            <person name="Natvig D."/>
            <person name="Lalanne C."/>
            <person name="Gautier V."/>
            <person name="Ament-Velasquez S.L."/>
            <person name="Kruys A."/>
            <person name="Hutchinson M.I."/>
            <person name="Powell A.J."/>
            <person name="Barry K."/>
            <person name="Miller A.N."/>
            <person name="Grigoriev I.V."/>
            <person name="Debuchy R."/>
            <person name="Gladieux P."/>
            <person name="Thoren M.H."/>
            <person name="Johannesson H."/>
        </authorList>
    </citation>
    <scope>NUCLEOTIDE SEQUENCE</scope>
    <source>
        <strain evidence="2">CBS 990.96</strain>
    </source>
</reference>
<protein>
    <submittedName>
        <fullName evidence="2">Uncharacterized protein</fullName>
    </submittedName>
</protein>
<organism evidence="2 3">
    <name type="scientific">Podospora fimiseda</name>
    <dbReference type="NCBI Taxonomy" id="252190"/>
    <lineage>
        <taxon>Eukaryota</taxon>
        <taxon>Fungi</taxon>
        <taxon>Dikarya</taxon>
        <taxon>Ascomycota</taxon>
        <taxon>Pezizomycotina</taxon>
        <taxon>Sordariomycetes</taxon>
        <taxon>Sordariomycetidae</taxon>
        <taxon>Sordariales</taxon>
        <taxon>Podosporaceae</taxon>
        <taxon>Podospora</taxon>
    </lineage>
</organism>
<reference evidence="2" key="1">
    <citation type="journal article" date="2023" name="Mol. Phylogenet. Evol.">
        <title>Genome-scale phylogeny and comparative genomics of the fungal order Sordariales.</title>
        <authorList>
            <person name="Hensen N."/>
            <person name="Bonometti L."/>
            <person name="Westerberg I."/>
            <person name="Brannstrom I.O."/>
            <person name="Guillou S."/>
            <person name="Cros-Aarteil S."/>
            <person name="Calhoun S."/>
            <person name="Haridas S."/>
            <person name="Kuo A."/>
            <person name="Mondo S."/>
            <person name="Pangilinan J."/>
            <person name="Riley R."/>
            <person name="LaButti K."/>
            <person name="Andreopoulos B."/>
            <person name="Lipzen A."/>
            <person name="Chen C."/>
            <person name="Yan M."/>
            <person name="Daum C."/>
            <person name="Ng V."/>
            <person name="Clum A."/>
            <person name="Steindorff A."/>
            <person name="Ohm R.A."/>
            <person name="Martin F."/>
            <person name="Silar P."/>
            <person name="Natvig D.O."/>
            <person name="Lalanne C."/>
            <person name="Gautier V."/>
            <person name="Ament-Velasquez S.L."/>
            <person name="Kruys A."/>
            <person name="Hutchinson M.I."/>
            <person name="Powell A.J."/>
            <person name="Barry K."/>
            <person name="Miller A.N."/>
            <person name="Grigoriev I.V."/>
            <person name="Debuchy R."/>
            <person name="Gladieux P."/>
            <person name="Hiltunen Thoren M."/>
            <person name="Johannesson H."/>
        </authorList>
    </citation>
    <scope>NUCLEOTIDE SEQUENCE</scope>
    <source>
        <strain evidence="2">CBS 990.96</strain>
    </source>
</reference>
<feature type="compositionally biased region" description="Basic and acidic residues" evidence="1">
    <location>
        <begin position="345"/>
        <end position="357"/>
    </location>
</feature>
<evidence type="ECO:0000313" key="3">
    <source>
        <dbReference type="Proteomes" id="UP001301958"/>
    </source>
</evidence>
<dbReference type="EMBL" id="MU865400">
    <property type="protein sequence ID" value="KAK4224196.1"/>
    <property type="molecule type" value="Genomic_DNA"/>
</dbReference>
<comment type="caution">
    <text evidence="2">The sequence shown here is derived from an EMBL/GenBank/DDBJ whole genome shotgun (WGS) entry which is preliminary data.</text>
</comment>
<feature type="region of interest" description="Disordered" evidence="1">
    <location>
        <begin position="391"/>
        <end position="415"/>
    </location>
</feature>
<accession>A0AAN7BIN3</accession>
<evidence type="ECO:0000313" key="2">
    <source>
        <dbReference type="EMBL" id="KAK4224196.1"/>
    </source>
</evidence>
<gene>
    <name evidence="2" type="ORF">QBC38DRAFT_446681</name>
</gene>